<dbReference type="EMBL" id="JAUHHV010000001">
    <property type="protein sequence ID" value="KAK1436567.1"/>
    <property type="molecule type" value="Genomic_DNA"/>
</dbReference>
<dbReference type="SUPFAM" id="SSF101936">
    <property type="entry name" value="DNA-binding pseudobarrel domain"/>
    <property type="match status" value="3"/>
</dbReference>
<feature type="region of interest" description="Disordered" evidence="6">
    <location>
        <begin position="333"/>
        <end position="352"/>
    </location>
</feature>
<dbReference type="GO" id="GO:0003677">
    <property type="term" value="F:DNA binding"/>
    <property type="evidence" value="ECO:0007669"/>
    <property type="project" value="UniProtKB-KW"/>
</dbReference>
<feature type="domain" description="TF-B3" evidence="7">
    <location>
        <begin position="442"/>
        <end position="538"/>
    </location>
</feature>
<feature type="compositionally biased region" description="Polar residues" evidence="6">
    <location>
        <begin position="338"/>
        <end position="349"/>
    </location>
</feature>
<comment type="subcellular location">
    <subcellularLocation>
        <location evidence="1">Nucleus</location>
    </subcellularLocation>
</comment>
<dbReference type="InterPro" id="IPR015300">
    <property type="entry name" value="DNA-bd_pseudobarrel_sf"/>
</dbReference>
<dbReference type="GO" id="GO:0005634">
    <property type="term" value="C:nucleus"/>
    <property type="evidence" value="ECO:0007669"/>
    <property type="project" value="UniProtKB-SubCell"/>
</dbReference>
<dbReference type="SMART" id="SM01019">
    <property type="entry name" value="B3"/>
    <property type="match status" value="3"/>
</dbReference>
<dbReference type="PANTHER" id="PTHR31391">
    <property type="entry name" value="B3 DOMAIN-CONTAINING PROTEIN OS11G0197600-RELATED"/>
    <property type="match status" value="1"/>
</dbReference>
<keyword evidence="2" id="KW-0805">Transcription regulation</keyword>
<dbReference type="Proteomes" id="UP001229421">
    <property type="component" value="Unassembled WGS sequence"/>
</dbReference>
<evidence type="ECO:0000256" key="5">
    <source>
        <dbReference type="ARBA" id="ARBA00023242"/>
    </source>
</evidence>
<dbReference type="PROSITE" id="PS50863">
    <property type="entry name" value="B3"/>
    <property type="match status" value="3"/>
</dbReference>
<evidence type="ECO:0000313" key="8">
    <source>
        <dbReference type="EMBL" id="KAK1436567.1"/>
    </source>
</evidence>
<evidence type="ECO:0000256" key="4">
    <source>
        <dbReference type="ARBA" id="ARBA00023163"/>
    </source>
</evidence>
<feature type="domain" description="TF-B3" evidence="7">
    <location>
        <begin position="229"/>
        <end position="325"/>
    </location>
</feature>
<evidence type="ECO:0000256" key="3">
    <source>
        <dbReference type="ARBA" id="ARBA00023125"/>
    </source>
</evidence>
<dbReference type="AlphaFoldDB" id="A0AAD8L813"/>
<dbReference type="CDD" id="cd10017">
    <property type="entry name" value="B3_DNA"/>
    <property type="match status" value="3"/>
</dbReference>
<dbReference type="InterPro" id="IPR003340">
    <property type="entry name" value="B3_DNA-bd"/>
</dbReference>
<evidence type="ECO:0000256" key="1">
    <source>
        <dbReference type="ARBA" id="ARBA00004123"/>
    </source>
</evidence>
<evidence type="ECO:0000256" key="2">
    <source>
        <dbReference type="ARBA" id="ARBA00023015"/>
    </source>
</evidence>
<reference evidence="8" key="1">
    <citation type="journal article" date="2023" name="bioRxiv">
        <title>Improved chromosome-level genome assembly for marigold (Tagetes erecta).</title>
        <authorList>
            <person name="Jiang F."/>
            <person name="Yuan L."/>
            <person name="Wang S."/>
            <person name="Wang H."/>
            <person name="Xu D."/>
            <person name="Wang A."/>
            <person name="Fan W."/>
        </authorList>
    </citation>
    <scope>NUCLEOTIDE SEQUENCE</scope>
    <source>
        <strain evidence="8">WSJ</strain>
        <tissue evidence="8">Leaf</tissue>
    </source>
</reference>
<dbReference type="InterPro" id="IPR044837">
    <property type="entry name" value="REM16-like"/>
</dbReference>
<comment type="caution">
    <text evidence="8">The sequence shown here is derived from an EMBL/GenBank/DDBJ whole genome shotgun (WGS) entry which is preliminary data.</text>
</comment>
<sequence length="561" mass="62153">MNATRPHFIKAFNPNTSIDKLKIPSKFVKHLEGKTAGTVYLVGPSGNTWHADLAQETDGLFILNGWGTFVRDHFLESGDSLVIRYDGDMHFTIQIFDESSCEKETAFSAECHQDLSIFDQHFGKKREREYASLFTNTVDSVPKKPRSSQAHEATNIAEMQLGLQESVNGQCEAADFLNNSDFRSSGLKNPLSIVMPISEVCPDDDELGQLSASEADEIAQSFTSSFPHFTQVMKRFNVSGSYTMNVPYQFATAYLPNCKVKIVLYNSKGESWPVNSIPTTRVQTSHTFCGGWLAFVRGNNINVRDVCIFELVGKCQMRVNILRVRQEPLDYEHGDLKGSSNGTSHNVSGRSAMKVKKKSLNKTQIPGLVDGQKLAFSIEKVKLGIAAKGSVGSQLRSANGTSGKARVFQEHRASSIMGCTSMKSAPEEKIAAESFISNFPYFVRVMKKFNISGSFTLKIPFRFSMQHLPNCRTVITLHNLQGECWTVNSVPTLKVQTLHTICGGWMSFVRDNGIQLGDICIFELVGKCEMRVHITSVGKNGIDLDYQTRIGPSNALANLSC</sequence>
<keyword evidence="4" id="KW-0804">Transcription</keyword>
<evidence type="ECO:0000256" key="6">
    <source>
        <dbReference type="SAM" id="MobiDB-lite"/>
    </source>
</evidence>
<dbReference type="Gene3D" id="2.40.330.10">
    <property type="entry name" value="DNA-binding pseudobarrel domain"/>
    <property type="match status" value="3"/>
</dbReference>
<name>A0AAD8L813_TARER</name>
<protein>
    <recommendedName>
        <fullName evidence="7">TF-B3 domain-containing protein</fullName>
    </recommendedName>
</protein>
<accession>A0AAD8L813</accession>
<gene>
    <name evidence="8" type="ORF">QVD17_02348</name>
</gene>
<keyword evidence="5" id="KW-0539">Nucleus</keyword>
<organism evidence="8 9">
    <name type="scientific">Tagetes erecta</name>
    <name type="common">African marigold</name>
    <dbReference type="NCBI Taxonomy" id="13708"/>
    <lineage>
        <taxon>Eukaryota</taxon>
        <taxon>Viridiplantae</taxon>
        <taxon>Streptophyta</taxon>
        <taxon>Embryophyta</taxon>
        <taxon>Tracheophyta</taxon>
        <taxon>Spermatophyta</taxon>
        <taxon>Magnoliopsida</taxon>
        <taxon>eudicotyledons</taxon>
        <taxon>Gunneridae</taxon>
        <taxon>Pentapetalae</taxon>
        <taxon>asterids</taxon>
        <taxon>campanulids</taxon>
        <taxon>Asterales</taxon>
        <taxon>Asteraceae</taxon>
        <taxon>Asteroideae</taxon>
        <taxon>Heliantheae alliance</taxon>
        <taxon>Tageteae</taxon>
        <taxon>Tagetes</taxon>
    </lineage>
</organism>
<keyword evidence="9" id="KW-1185">Reference proteome</keyword>
<proteinExistence type="predicted"/>
<keyword evidence="3" id="KW-0238">DNA-binding</keyword>
<dbReference type="Pfam" id="PF02362">
    <property type="entry name" value="B3"/>
    <property type="match status" value="3"/>
</dbReference>
<feature type="domain" description="TF-B3" evidence="7">
    <location>
        <begin position="6"/>
        <end position="99"/>
    </location>
</feature>
<evidence type="ECO:0000313" key="9">
    <source>
        <dbReference type="Proteomes" id="UP001229421"/>
    </source>
</evidence>
<evidence type="ECO:0000259" key="7">
    <source>
        <dbReference type="PROSITE" id="PS50863"/>
    </source>
</evidence>
<dbReference type="PANTHER" id="PTHR31391:SF106">
    <property type="entry name" value="B3 DOMAIN-CONTAINING PROTEIN OS01G0723500"/>
    <property type="match status" value="1"/>
</dbReference>